<feature type="compositionally biased region" description="Basic and acidic residues" evidence="1">
    <location>
        <begin position="85"/>
        <end position="94"/>
    </location>
</feature>
<comment type="caution">
    <text evidence="2">The sequence shown here is derived from an EMBL/GenBank/DDBJ whole genome shotgun (WGS) entry which is preliminary data.</text>
</comment>
<proteinExistence type="predicted"/>
<evidence type="ECO:0000313" key="3">
    <source>
        <dbReference type="Proteomes" id="UP000579531"/>
    </source>
</evidence>
<sequence length="198" mass="20383">MPVVSRMRDPIDTGARLALDLALPVRHDGKGGFADDLTAPAGLTARRSDRLGGPGAWVRAHPEILPRTARDRSDGKDGPAATPDSSRRVDHEDIATGTAPRSAAGDGGTAGFTADAAQLDAAQLAAVREPRDAVRALFARPCVPASPAPRTRAASCRGVKRRGSSTRPPPTPPPCGSWTGPKTPPRSSGRGPSAPATI</sequence>
<dbReference type="RefSeq" id="WP_311240868.1">
    <property type="nucleotide sequence ID" value="NZ_BAABFE010000020.1"/>
</dbReference>
<organism evidence="2 3">
    <name type="scientific">Streptomyces collinus</name>
    <dbReference type="NCBI Taxonomy" id="42684"/>
    <lineage>
        <taxon>Bacteria</taxon>
        <taxon>Bacillati</taxon>
        <taxon>Actinomycetota</taxon>
        <taxon>Actinomycetes</taxon>
        <taxon>Kitasatosporales</taxon>
        <taxon>Streptomycetaceae</taxon>
        <taxon>Streptomyces</taxon>
    </lineage>
</organism>
<name>A0AA89QQ62_STRCU</name>
<dbReference type="Proteomes" id="UP000579531">
    <property type="component" value="Unassembled WGS sequence"/>
</dbReference>
<feature type="region of interest" description="Disordered" evidence="1">
    <location>
        <begin position="45"/>
        <end position="111"/>
    </location>
</feature>
<dbReference type="AlphaFoldDB" id="A0AA89QQ62"/>
<reference evidence="2 3" key="1">
    <citation type="submission" date="2020-08" db="EMBL/GenBank/DDBJ databases">
        <title>Sequencing the genomes of 1000 actinobacteria strains.</title>
        <authorList>
            <person name="Klenk H.-P."/>
        </authorList>
    </citation>
    <scope>NUCLEOTIDE SEQUENCE [LARGE SCALE GENOMIC DNA]</scope>
    <source>
        <strain evidence="2 3">DSM 40129</strain>
    </source>
</reference>
<dbReference type="GeneID" id="93836302"/>
<feature type="compositionally biased region" description="Low complexity" evidence="1">
    <location>
        <begin position="176"/>
        <end position="198"/>
    </location>
</feature>
<feature type="compositionally biased region" description="Basic and acidic residues" evidence="1">
    <location>
        <begin position="60"/>
        <end position="77"/>
    </location>
</feature>
<gene>
    <name evidence="2" type="ORF">HNR72_007541</name>
</gene>
<keyword evidence="3" id="KW-1185">Reference proteome</keyword>
<feature type="region of interest" description="Disordered" evidence="1">
    <location>
        <begin position="139"/>
        <end position="198"/>
    </location>
</feature>
<evidence type="ECO:0000256" key="1">
    <source>
        <dbReference type="SAM" id="MobiDB-lite"/>
    </source>
</evidence>
<evidence type="ECO:0000313" key="2">
    <source>
        <dbReference type="EMBL" id="MBB5816419.1"/>
    </source>
</evidence>
<accession>A0AA89QQ62</accession>
<protein>
    <submittedName>
        <fullName evidence="2">Uncharacterized protein</fullName>
    </submittedName>
</protein>
<dbReference type="EMBL" id="JACHLX010000002">
    <property type="protein sequence ID" value="MBB5816419.1"/>
    <property type="molecule type" value="Genomic_DNA"/>
</dbReference>